<dbReference type="Proteomes" id="UP000192132">
    <property type="component" value="Unassembled WGS sequence"/>
</dbReference>
<proteinExistence type="predicted"/>
<accession>A0A1S8CU78</accession>
<protein>
    <submittedName>
        <fullName evidence="1">ADP-ribosylation/crystallin J1</fullName>
    </submittedName>
</protein>
<name>A0A1S8CU78_9GAMM</name>
<reference evidence="1 2" key="1">
    <citation type="submission" date="2016-10" db="EMBL/GenBank/DDBJ databases">
        <title>Draft Genome sequence of Alkanindiges sp. strain H1.</title>
        <authorList>
            <person name="Subhash Y."/>
            <person name="Lee S."/>
        </authorList>
    </citation>
    <scope>NUCLEOTIDE SEQUENCE [LARGE SCALE GENOMIC DNA]</scope>
    <source>
        <strain evidence="1 2">H1</strain>
    </source>
</reference>
<organism evidence="1 2">
    <name type="scientific">Alkanindiges hydrocarboniclasticus</name>
    <dbReference type="NCBI Taxonomy" id="1907941"/>
    <lineage>
        <taxon>Bacteria</taxon>
        <taxon>Pseudomonadati</taxon>
        <taxon>Pseudomonadota</taxon>
        <taxon>Gammaproteobacteria</taxon>
        <taxon>Moraxellales</taxon>
        <taxon>Moraxellaceae</taxon>
        <taxon>Alkanindiges</taxon>
    </lineage>
</organism>
<keyword evidence="2" id="KW-1185">Reference proteome</keyword>
<evidence type="ECO:0000313" key="2">
    <source>
        <dbReference type="Proteomes" id="UP000192132"/>
    </source>
</evidence>
<gene>
    <name evidence="1" type="ORF">BKE30_11930</name>
</gene>
<dbReference type="RefSeq" id="WP_076878825.1">
    <property type="nucleotide sequence ID" value="NZ_MLCN01000030.1"/>
</dbReference>
<evidence type="ECO:0000313" key="1">
    <source>
        <dbReference type="EMBL" id="ONG38641.1"/>
    </source>
</evidence>
<dbReference type="EMBL" id="MLCN01000030">
    <property type="protein sequence ID" value="ONG38641.1"/>
    <property type="molecule type" value="Genomic_DNA"/>
</dbReference>
<comment type="caution">
    <text evidence="1">The sequence shown here is derived from an EMBL/GenBank/DDBJ whole genome shotgun (WGS) entry which is preliminary data.</text>
</comment>
<dbReference type="AlphaFoldDB" id="A0A1S8CU78"/>
<dbReference type="STRING" id="1907941.BKE30_11930"/>
<dbReference type="OrthoDB" id="883590at2"/>
<sequence>MYLYRPVGLFEYQLIKESGFKKFPPRLYWQPIFYPVLTQQYAEKIAKEWNTQDQGGGYVGYVTRFKMPDAYLSQFEVKLVGDSFCQELWIPAAELENFNSQIQDTIEIINVFKGEKFREDAQIPDYMHKNDSGISEW</sequence>